<comment type="caution">
    <text evidence="1">The sequence shown here is derived from an EMBL/GenBank/DDBJ whole genome shotgun (WGS) entry which is preliminary data.</text>
</comment>
<dbReference type="AlphaFoldDB" id="A0A2A2KD77"/>
<name>A0A2A2KD77_9BILA</name>
<sequence>MFRDPARCVVGNRFGNLHERTRQCLEPIGIDNPACLAHVALSPPLWGEPEASVVSRLIIQTDATQGAAGIVAHADHPVPFPTCCHGRQGDISDIDQRPVFWIRPWDTTIQVANHLPAGEQLLDDGRVL</sequence>
<reference evidence="1 2" key="1">
    <citation type="journal article" date="2017" name="Curr. Biol.">
        <title>Genome architecture and evolution of a unichromosomal asexual nematode.</title>
        <authorList>
            <person name="Fradin H."/>
            <person name="Zegar C."/>
            <person name="Gutwein M."/>
            <person name="Lucas J."/>
            <person name="Kovtun M."/>
            <person name="Corcoran D."/>
            <person name="Baugh L.R."/>
            <person name="Kiontke K."/>
            <person name="Gunsalus K."/>
            <person name="Fitch D.H."/>
            <person name="Piano F."/>
        </authorList>
    </citation>
    <scope>NUCLEOTIDE SEQUENCE [LARGE SCALE GENOMIC DNA]</scope>
    <source>
        <strain evidence="1">PF1309</strain>
    </source>
</reference>
<organism evidence="1 2">
    <name type="scientific">Diploscapter pachys</name>
    <dbReference type="NCBI Taxonomy" id="2018661"/>
    <lineage>
        <taxon>Eukaryota</taxon>
        <taxon>Metazoa</taxon>
        <taxon>Ecdysozoa</taxon>
        <taxon>Nematoda</taxon>
        <taxon>Chromadorea</taxon>
        <taxon>Rhabditida</taxon>
        <taxon>Rhabditina</taxon>
        <taxon>Rhabditomorpha</taxon>
        <taxon>Rhabditoidea</taxon>
        <taxon>Rhabditidae</taxon>
        <taxon>Diploscapter</taxon>
    </lineage>
</organism>
<proteinExistence type="predicted"/>
<evidence type="ECO:0000313" key="2">
    <source>
        <dbReference type="Proteomes" id="UP000218231"/>
    </source>
</evidence>
<accession>A0A2A2KD77</accession>
<gene>
    <name evidence="1" type="ORF">WR25_23687</name>
</gene>
<protein>
    <submittedName>
        <fullName evidence="1">Uncharacterized protein</fullName>
    </submittedName>
</protein>
<dbReference type="EMBL" id="LIAE01008915">
    <property type="protein sequence ID" value="PAV71822.1"/>
    <property type="molecule type" value="Genomic_DNA"/>
</dbReference>
<keyword evidence="2" id="KW-1185">Reference proteome</keyword>
<dbReference type="Proteomes" id="UP000218231">
    <property type="component" value="Unassembled WGS sequence"/>
</dbReference>
<evidence type="ECO:0000313" key="1">
    <source>
        <dbReference type="EMBL" id="PAV71822.1"/>
    </source>
</evidence>